<evidence type="ECO:0000256" key="9">
    <source>
        <dbReference type="RuleBase" id="RU000461"/>
    </source>
</evidence>
<dbReference type="InterPro" id="IPR002401">
    <property type="entry name" value="Cyt_P450_E_grp-I"/>
</dbReference>
<dbReference type="CDD" id="cd11054">
    <property type="entry name" value="CYP24A1-like"/>
    <property type="match status" value="1"/>
</dbReference>
<comment type="cofactor">
    <cofactor evidence="1 8">
        <name>heme</name>
        <dbReference type="ChEBI" id="CHEBI:30413"/>
    </cofactor>
</comment>
<keyword evidence="3 8" id="KW-0349">Heme</keyword>
<dbReference type="Gene3D" id="1.10.630.10">
    <property type="entry name" value="Cytochrome P450"/>
    <property type="match status" value="1"/>
</dbReference>
<dbReference type="SUPFAM" id="SSF48264">
    <property type="entry name" value="Cytochrome P450"/>
    <property type="match status" value="1"/>
</dbReference>
<reference evidence="10" key="1">
    <citation type="journal article" date="2014" name="Insect Biochem. Mol. Biol.">
        <title>An independent occurrence of the chimeric P450 enzyme CYP337B3 of Helicoverpa armigera confers cypermethrin resistance in Pakistan.</title>
        <authorList>
            <person name="Rasool A."/>
            <person name="Joussen N."/>
            <person name="Lorenz S."/>
            <person name="Ellinger R."/>
            <person name="Schneider B."/>
            <person name="Khan S.A."/>
            <person name="Ashfaq M."/>
            <person name="Heckel D.G."/>
        </authorList>
    </citation>
    <scope>NUCLEOTIDE SEQUENCE</scope>
</reference>
<dbReference type="OrthoDB" id="3945418at2759"/>
<dbReference type="Pfam" id="PF00067">
    <property type="entry name" value="p450"/>
    <property type="match status" value="1"/>
</dbReference>
<name>A0A068ETR0_HELAM</name>
<evidence type="ECO:0000256" key="3">
    <source>
        <dbReference type="ARBA" id="ARBA00022617"/>
    </source>
</evidence>
<feature type="binding site" description="axial binding residue" evidence="8">
    <location>
        <position position="457"/>
    </location>
    <ligand>
        <name>heme</name>
        <dbReference type="ChEBI" id="CHEBI:30413"/>
    </ligand>
    <ligandPart>
        <name>Fe</name>
        <dbReference type="ChEBI" id="CHEBI:18248"/>
    </ligandPart>
</feature>
<evidence type="ECO:0000256" key="7">
    <source>
        <dbReference type="ARBA" id="ARBA00023033"/>
    </source>
</evidence>
<evidence type="ECO:0000256" key="5">
    <source>
        <dbReference type="ARBA" id="ARBA00023002"/>
    </source>
</evidence>
<dbReference type="PRINTS" id="PR00385">
    <property type="entry name" value="P450"/>
</dbReference>
<keyword evidence="5 9" id="KW-0560">Oxidoreductase</keyword>
<accession>A0A068ETR0</accession>
<dbReference type="InterPro" id="IPR050479">
    <property type="entry name" value="CYP11_CYP27_families"/>
</dbReference>
<evidence type="ECO:0000313" key="10">
    <source>
        <dbReference type="EMBL" id="AID54852.1"/>
    </source>
</evidence>
<sequence>MLKLSKKYCGHNKSLSFASNVASYSDTIEVHNGRGNVKSFEEIPGPKSYPVVGTLYKYMPFIGDYNVEALDKNAWLNYRRYGNLVRETPGVNLLHVYDPEDIETVFRQDHRYPARRSHVAMYHYRTNKPHVYNTGGLLSTNGPEWWRLRSTFQKNFTSPQSVKNHIESTDSIVTEFVQWLKQINITHNEDFLPYLNRLNLEVIATVAFNERFNSFSSEEQDLNSRSSKTIAAAFGSNSGIMKLDKGFMWKLFKTPLYKQLADSQEYLEKVSTEILLERVHFFKHADNNDVSLLGSFLQQPNLDLKDVVGMMVDILMAAIDTTAYTTSFALYHISRNPEVQQKMFDEILQLLPTKDTRMSSEIVSKAVYVRSCIKESLRLNPVSIGVGRLTQKEFILRDYLIPKGTVIVTQNMVSSRLQQYVKDPFEFKPERWLRGSTSYENIHPFLSLPFGFGPRSCIARRLAEQNICIILVRLIREYNLKWIGGELGVQTLLINKPDKPVTLSFTPRNL</sequence>
<keyword evidence="6 8" id="KW-0408">Iron</keyword>
<evidence type="ECO:0000256" key="8">
    <source>
        <dbReference type="PIRSR" id="PIRSR602401-1"/>
    </source>
</evidence>
<dbReference type="GO" id="GO:0005506">
    <property type="term" value="F:iron ion binding"/>
    <property type="evidence" value="ECO:0007669"/>
    <property type="project" value="InterPro"/>
</dbReference>
<dbReference type="GO" id="GO:0016705">
    <property type="term" value="F:oxidoreductase activity, acting on paired donors, with incorporation or reduction of molecular oxygen"/>
    <property type="evidence" value="ECO:0007669"/>
    <property type="project" value="InterPro"/>
</dbReference>
<protein>
    <submittedName>
        <fullName evidence="10">Cytochrome P450 CYP302A1</fullName>
    </submittedName>
</protein>
<proteinExistence type="evidence at transcript level"/>
<dbReference type="EMBL" id="KM016700">
    <property type="protein sequence ID" value="AID54852.1"/>
    <property type="molecule type" value="mRNA"/>
</dbReference>
<dbReference type="GO" id="GO:0004497">
    <property type="term" value="F:monooxygenase activity"/>
    <property type="evidence" value="ECO:0007669"/>
    <property type="project" value="UniProtKB-KW"/>
</dbReference>
<dbReference type="GO" id="GO:0020037">
    <property type="term" value="F:heme binding"/>
    <property type="evidence" value="ECO:0007669"/>
    <property type="project" value="InterPro"/>
</dbReference>
<dbReference type="InterPro" id="IPR001128">
    <property type="entry name" value="Cyt_P450"/>
</dbReference>
<evidence type="ECO:0000256" key="1">
    <source>
        <dbReference type="ARBA" id="ARBA00001971"/>
    </source>
</evidence>
<dbReference type="InterPro" id="IPR036396">
    <property type="entry name" value="Cyt_P450_sf"/>
</dbReference>
<evidence type="ECO:0000256" key="6">
    <source>
        <dbReference type="ARBA" id="ARBA00023004"/>
    </source>
</evidence>
<dbReference type="PANTHER" id="PTHR24279">
    <property type="entry name" value="CYTOCHROME P450"/>
    <property type="match status" value="1"/>
</dbReference>
<dbReference type="PANTHER" id="PTHR24279:SF120">
    <property type="entry name" value="CYTOCHROME P450"/>
    <property type="match status" value="1"/>
</dbReference>
<dbReference type="InterPro" id="IPR017972">
    <property type="entry name" value="Cyt_P450_CS"/>
</dbReference>
<organism evidence="10">
    <name type="scientific">Helicoverpa armigera</name>
    <name type="common">Cotton bollworm</name>
    <name type="synonym">Heliothis armigera</name>
    <dbReference type="NCBI Taxonomy" id="29058"/>
    <lineage>
        <taxon>Eukaryota</taxon>
        <taxon>Metazoa</taxon>
        <taxon>Ecdysozoa</taxon>
        <taxon>Arthropoda</taxon>
        <taxon>Hexapoda</taxon>
        <taxon>Insecta</taxon>
        <taxon>Pterygota</taxon>
        <taxon>Neoptera</taxon>
        <taxon>Endopterygota</taxon>
        <taxon>Lepidoptera</taxon>
        <taxon>Glossata</taxon>
        <taxon>Ditrysia</taxon>
        <taxon>Noctuoidea</taxon>
        <taxon>Noctuidae</taxon>
        <taxon>Heliothinae</taxon>
        <taxon>Helicoverpa</taxon>
    </lineage>
</organism>
<evidence type="ECO:0000256" key="2">
    <source>
        <dbReference type="ARBA" id="ARBA00010617"/>
    </source>
</evidence>
<comment type="similarity">
    <text evidence="2 9">Belongs to the cytochrome P450 family.</text>
</comment>
<dbReference type="PRINTS" id="PR00463">
    <property type="entry name" value="EP450I"/>
</dbReference>
<evidence type="ECO:0000256" key="4">
    <source>
        <dbReference type="ARBA" id="ARBA00022723"/>
    </source>
</evidence>
<dbReference type="PROSITE" id="PS00086">
    <property type="entry name" value="CYTOCHROME_P450"/>
    <property type="match status" value="1"/>
</dbReference>
<keyword evidence="4 8" id="KW-0479">Metal-binding</keyword>
<dbReference type="AlphaFoldDB" id="A0A068ETR0"/>
<gene>
    <name evidence="10" type="primary">CYP302A1</name>
</gene>
<keyword evidence="7 9" id="KW-0503">Monooxygenase</keyword>
<dbReference type="FunFam" id="1.10.630.10:FF:000006">
    <property type="entry name" value="Cytochrome P450 302a1, mitochondrial"/>
    <property type="match status" value="1"/>
</dbReference>